<dbReference type="HOGENOM" id="CLU_2926325_0_0_1"/>
<sequence>MVCRGSSPVLYHCILPSKGLHILHGFVKHSWEMQLARGHWKIPLLSEKTHDKYKFCVHHVT</sequence>
<name>J3LPP4_ORYBR</name>
<dbReference type="AlphaFoldDB" id="J3LPP4"/>
<evidence type="ECO:0000313" key="2">
    <source>
        <dbReference type="Proteomes" id="UP000006038"/>
    </source>
</evidence>
<dbReference type="EnsemblPlants" id="OB03G30200.1">
    <property type="protein sequence ID" value="OB03G30200.1"/>
    <property type="gene ID" value="OB03G30200"/>
</dbReference>
<reference evidence="1" key="1">
    <citation type="journal article" date="2013" name="Nat. Commun.">
        <title>Whole-genome sequencing of Oryza brachyantha reveals mechanisms underlying Oryza genome evolution.</title>
        <authorList>
            <person name="Chen J."/>
            <person name="Huang Q."/>
            <person name="Gao D."/>
            <person name="Wang J."/>
            <person name="Lang Y."/>
            <person name="Liu T."/>
            <person name="Li B."/>
            <person name="Bai Z."/>
            <person name="Luis Goicoechea J."/>
            <person name="Liang C."/>
            <person name="Chen C."/>
            <person name="Zhang W."/>
            <person name="Sun S."/>
            <person name="Liao Y."/>
            <person name="Zhang X."/>
            <person name="Yang L."/>
            <person name="Song C."/>
            <person name="Wang M."/>
            <person name="Shi J."/>
            <person name="Liu G."/>
            <person name="Liu J."/>
            <person name="Zhou H."/>
            <person name="Zhou W."/>
            <person name="Yu Q."/>
            <person name="An N."/>
            <person name="Chen Y."/>
            <person name="Cai Q."/>
            <person name="Wang B."/>
            <person name="Liu B."/>
            <person name="Min J."/>
            <person name="Huang Y."/>
            <person name="Wu H."/>
            <person name="Li Z."/>
            <person name="Zhang Y."/>
            <person name="Yin Y."/>
            <person name="Song W."/>
            <person name="Jiang J."/>
            <person name="Jackson S.A."/>
            <person name="Wing R.A."/>
            <person name="Wang J."/>
            <person name="Chen M."/>
        </authorList>
    </citation>
    <scope>NUCLEOTIDE SEQUENCE [LARGE SCALE GENOMIC DNA]</scope>
    <source>
        <strain evidence="1">cv. IRGC 101232</strain>
    </source>
</reference>
<protein>
    <submittedName>
        <fullName evidence="1">Uncharacterized protein</fullName>
    </submittedName>
</protein>
<reference evidence="1" key="2">
    <citation type="submission" date="2013-04" db="UniProtKB">
        <authorList>
            <consortium name="EnsemblPlants"/>
        </authorList>
    </citation>
    <scope>IDENTIFICATION</scope>
</reference>
<organism evidence="1">
    <name type="scientific">Oryza brachyantha</name>
    <name type="common">malo sina</name>
    <dbReference type="NCBI Taxonomy" id="4533"/>
    <lineage>
        <taxon>Eukaryota</taxon>
        <taxon>Viridiplantae</taxon>
        <taxon>Streptophyta</taxon>
        <taxon>Embryophyta</taxon>
        <taxon>Tracheophyta</taxon>
        <taxon>Spermatophyta</taxon>
        <taxon>Magnoliopsida</taxon>
        <taxon>Liliopsida</taxon>
        <taxon>Poales</taxon>
        <taxon>Poaceae</taxon>
        <taxon>BOP clade</taxon>
        <taxon>Oryzoideae</taxon>
        <taxon>Oryzeae</taxon>
        <taxon>Oryzinae</taxon>
        <taxon>Oryza</taxon>
    </lineage>
</organism>
<dbReference type="Proteomes" id="UP000006038">
    <property type="component" value="Chromosome 3"/>
</dbReference>
<evidence type="ECO:0000313" key="1">
    <source>
        <dbReference type="EnsemblPlants" id="OB03G30200.1"/>
    </source>
</evidence>
<proteinExistence type="predicted"/>
<keyword evidence="2" id="KW-1185">Reference proteome</keyword>
<accession>J3LPP4</accession>
<dbReference type="Gramene" id="OB03G30200.1">
    <property type="protein sequence ID" value="OB03G30200.1"/>
    <property type="gene ID" value="OB03G30200"/>
</dbReference>